<evidence type="ECO:0000256" key="3">
    <source>
        <dbReference type="ARBA" id="ARBA00023274"/>
    </source>
</evidence>
<dbReference type="GO" id="GO:0005840">
    <property type="term" value="C:ribosome"/>
    <property type="evidence" value="ECO:0007669"/>
    <property type="project" value="UniProtKB-KW"/>
</dbReference>
<dbReference type="CDD" id="cd00473">
    <property type="entry name" value="bS6"/>
    <property type="match status" value="1"/>
</dbReference>
<dbReference type="InterPro" id="IPR014717">
    <property type="entry name" value="Transl_elong_EF1B/ribsomal_bS6"/>
</dbReference>
<dbReference type="PANTHER" id="PTHR21011">
    <property type="entry name" value="MITOCHONDRIAL 28S RIBOSOMAL PROTEIN S6"/>
    <property type="match status" value="1"/>
</dbReference>
<dbReference type="RefSeq" id="WP_345079125.1">
    <property type="nucleotide sequence ID" value="NZ_BAABFA010000007.1"/>
</dbReference>
<keyword evidence="6" id="KW-0699">rRNA-binding</keyword>
<dbReference type="InterPro" id="IPR035980">
    <property type="entry name" value="Ribosomal_bS6_sf"/>
</dbReference>
<evidence type="ECO:0000256" key="1">
    <source>
        <dbReference type="ARBA" id="ARBA00009512"/>
    </source>
</evidence>
<gene>
    <name evidence="6 7" type="primary">rpsF</name>
    <name evidence="7" type="ORF">GCM10023093_08780</name>
</gene>
<dbReference type="SUPFAM" id="SSF54995">
    <property type="entry name" value="Ribosomal protein S6"/>
    <property type="match status" value="1"/>
</dbReference>
<dbReference type="PANTHER" id="PTHR21011:SF1">
    <property type="entry name" value="SMALL RIBOSOMAL SUBUNIT PROTEIN BS6M"/>
    <property type="match status" value="1"/>
</dbReference>
<accession>A0ABP8NAS9</accession>
<protein>
    <recommendedName>
        <fullName evidence="5 6">Small ribosomal subunit protein bS6</fullName>
    </recommendedName>
</protein>
<dbReference type="EMBL" id="BAABFA010000007">
    <property type="protein sequence ID" value="GAA4462354.1"/>
    <property type="molecule type" value="Genomic_DNA"/>
</dbReference>
<keyword evidence="8" id="KW-1185">Reference proteome</keyword>
<dbReference type="Pfam" id="PF01250">
    <property type="entry name" value="Ribosomal_S6"/>
    <property type="match status" value="1"/>
</dbReference>
<comment type="similarity">
    <text evidence="1 6">Belongs to the bacterial ribosomal protein bS6 family.</text>
</comment>
<keyword evidence="2 6" id="KW-0689">Ribosomal protein</keyword>
<keyword evidence="3 6" id="KW-0687">Ribonucleoprotein</keyword>
<dbReference type="Gene3D" id="3.30.70.60">
    <property type="match status" value="1"/>
</dbReference>
<evidence type="ECO:0000256" key="5">
    <source>
        <dbReference type="ARBA" id="ARBA00035294"/>
    </source>
</evidence>
<dbReference type="HAMAP" id="MF_00360">
    <property type="entry name" value="Ribosomal_bS6"/>
    <property type="match status" value="1"/>
</dbReference>
<proteinExistence type="inferred from homology"/>
<evidence type="ECO:0000313" key="7">
    <source>
        <dbReference type="EMBL" id="GAA4462354.1"/>
    </source>
</evidence>
<dbReference type="InterPro" id="IPR020814">
    <property type="entry name" value="Ribosomal_S6_plastid/chlpt"/>
</dbReference>
<evidence type="ECO:0000313" key="8">
    <source>
        <dbReference type="Proteomes" id="UP001500067"/>
    </source>
</evidence>
<evidence type="ECO:0000256" key="2">
    <source>
        <dbReference type="ARBA" id="ARBA00022980"/>
    </source>
</evidence>
<evidence type="ECO:0000256" key="6">
    <source>
        <dbReference type="HAMAP-Rule" id="MF_00360"/>
    </source>
</evidence>
<name>A0ABP8NAS9_9BACT</name>
<dbReference type="NCBIfam" id="TIGR00166">
    <property type="entry name" value="S6"/>
    <property type="match status" value="1"/>
</dbReference>
<sequence length="120" mass="13694">MATETNLQDYELMVIFTPVLAEDDFKTAQKKYTDIIKDNGGRIVNEDAWGLRSLAYPIAKKTTGLYVVIEFQATSDVNAKLEVQMNRDENIMRHMITRLDKFAVAYNGRKRSKTLTAENA</sequence>
<keyword evidence="6" id="KW-0694">RNA-binding</keyword>
<organism evidence="7 8">
    <name type="scientific">Nemorincola caseinilytica</name>
    <dbReference type="NCBI Taxonomy" id="2054315"/>
    <lineage>
        <taxon>Bacteria</taxon>
        <taxon>Pseudomonadati</taxon>
        <taxon>Bacteroidota</taxon>
        <taxon>Chitinophagia</taxon>
        <taxon>Chitinophagales</taxon>
        <taxon>Chitinophagaceae</taxon>
        <taxon>Nemorincola</taxon>
    </lineage>
</organism>
<dbReference type="InterPro" id="IPR000529">
    <property type="entry name" value="Ribosomal_bS6"/>
</dbReference>
<reference evidence="8" key="1">
    <citation type="journal article" date="2019" name="Int. J. Syst. Evol. Microbiol.">
        <title>The Global Catalogue of Microorganisms (GCM) 10K type strain sequencing project: providing services to taxonomists for standard genome sequencing and annotation.</title>
        <authorList>
            <consortium name="The Broad Institute Genomics Platform"/>
            <consortium name="The Broad Institute Genome Sequencing Center for Infectious Disease"/>
            <person name="Wu L."/>
            <person name="Ma J."/>
        </authorList>
    </citation>
    <scope>NUCLEOTIDE SEQUENCE [LARGE SCALE GENOMIC DNA]</scope>
    <source>
        <strain evidence="8">JCM 32105</strain>
    </source>
</reference>
<dbReference type="Proteomes" id="UP001500067">
    <property type="component" value="Unassembled WGS sequence"/>
</dbReference>
<comment type="function">
    <text evidence="4 6">Binds together with bS18 to 16S ribosomal RNA.</text>
</comment>
<comment type="caution">
    <text evidence="7">The sequence shown here is derived from an EMBL/GenBank/DDBJ whole genome shotgun (WGS) entry which is preliminary data.</text>
</comment>
<evidence type="ECO:0000256" key="4">
    <source>
        <dbReference type="ARBA" id="ARBA00035104"/>
    </source>
</evidence>